<keyword evidence="2" id="KW-1185">Reference proteome</keyword>
<evidence type="ECO:0000313" key="1">
    <source>
        <dbReference type="EMBL" id="KAG6956920.1"/>
    </source>
</evidence>
<dbReference type="AlphaFoldDB" id="A0A8J5IUX1"/>
<evidence type="ECO:0000313" key="2">
    <source>
        <dbReference type="Proteomes" id="UP000709295"/>
    </source>
</evidence>
<dbReference type="EMBL" id="JAENGY010000768">
    <property type="protein sequence ID" value="KAG6956920.1"/>
    <property type="molecule type" value="Genomic_DNA"/>
</dbReference>
<protein>
    <submittedName>
        <fullName evidence="1">Uncharacterized protein</fullName>
    </submittedName>
</protein>
<proteinExistence type="predicted"/>
<dbReference type="Proteomes" id="UP000709295">
    <property type="component" value="Unassembled WGS sequence"/>
</dbReference>
<sequence>MVPSPPRRYSPPYLEHYSLLLYRSGLRPALRFCHQQLARHCNICRFGRCLRSNRRYQRQICRPSHHRRGAWTRGRRTCHQQTRRSNLVALARFEAIRNSRDGWNVGHHAMSYRSKRNGGVSFHPRHAGTFWWHSHPPTLAVFLSKSTSWGYLAAISCI</sequence>
<organism evidence="1 2">
    <name type="scientific">Phytophthora aleatoria</name>
    <dbReference type="NCBI Taxonomy" id="2496075"/>
    <lineage>
        <taxon>Eukaryota</taxon>
        <taxon>Sar</taxon>
        <taxon>Stramenopiles</taxon>
        <taxon>Oomycota</taxon>
        <taxon>Peronosporomycetes</taxon>
        <taxon>Peronosporales</taxon>
        <taxon>Peronosporaceae</taxon>
        <taxon>Phytophthora</taxon>
    </lineage>
</organism>
<accession>A0A8J5IUX1</accession>
<gene>
    <name evidence="1" type="ORF">JG688_00011207</name>
</gene>
<reference evidence="1" key="1">
    <citation type="submission" date="2021-01" db="EMBL/GenBank/DDBJ databases">
        <title>Phytophthora aleatoria, a newly-described species from Pinus radiata is distinct from Phytophthora cactorum isolates based on comparative genomics.</title>
        <authorList>
            <person name="Mcdougal R."/>
            <person name="Panda P."/>
            <person name="Williams N."/>
            <person name="Studholme D.J."/>
        </authorList>
    </citation>
    <scope>NUCLEOTIDE SEQUENCE</scope>
    <source>
        <strain evidence="1">NZFS 4037</strain>
    </source>
</reference>
<name>A0A8J5IUX1_9STRA</name>
<comment type="caution">
    <text evidence="1">The sequence shown here is derived from an EMBL/GenBank/DDBJ whole genome shotgun (WGS) entry which is preliminary data.</text>
</comment>